<dbReference type="InterPro" id="IPR036188">
    <property type="entry name" value="FAD/NAD-bd_sf"/>
</dbReference>
<comment type="caution">
    <text evidence="2">The sequence shown here is derived from an EMBL/GenBank/DDBJ whole genome shotgun (WGS) entry which is preliminary data.</text>
</comment>
<dbReference type="Pfam" id="PF07992">
    <property type="entry name" value="Pyr_redox_2"/>
    <property type="match status" value="1"/>
</dbReference>
<dbReference type="EMBL" id="JARKIF010000002">
    <property type="protein sequence ID" value="KAJ7648061.1"/>
    <property type="molecule type" value="Genomic_DNA"/>
</dbReference>
<dbReference type="GO" id="GO:0004174">
    <property type="term" value="F:electron-transferring-flavoprotein dehydrogenase activity"/>
    <property type="evidence" value="ECO:0007669"/>
    <property type="project" value="TreeGrafter"/>
</dbReference>
<accession>A0AAD7CGW7</accession>
<proteinExistence type="predicted"/>
<dbReference type="InterPro" id="IPR023753">
    <property type="entry name" value="FAD/NAD-binding_dom"/>
</dbReference>
<dbReference type="PANTHER" id="PTHR43735">
    <property type="entry name" value="APOPTOSIS-INDUCING FACTOR 1"/>
    <property type="match status" value="1"/>
</dbReference>
<dbReference type="SUPFAM" id="SSF51905">
    <property type="entry name" value="FAD/NAD(P)-binding domain"/>
    <property type="match status" value="1"/>
</dbReference>
<evidence type="ECO:0000313" key="2">
    <source>
        <dbReference type="EMBL" id="KAJ7648061.1"/>
    </source>
</evidence>
<dbReference type="GO" id="GO:0050660">
    <property type="term" value="F:flavin adenine dinucleotide binding"/>
    <property type="evidence" value="ECO:0007669"/>
    <property type="project" value="TreeGrafter"/>
</dbReference>
<dbReference type="Gene3D" id="3.50.50.100">
    <property type="match status" value="1"/>
</dbReference>
<reference evidence="2" key="1">
    <citation type="submission" date="2023-03" db="EMBL/GenBank/DDBJ databases">
        <title>Massive genome expansion in bonnet fungi (Mycena s.s.) driven by repeated elements and novel gene families across ecological guilds.</title>
        <authorList>
            <consortium name="Lawrence Berkeley National Laboratory"/>
            <person name="Harder C.B."/>
            <person name="Miyauchi S."/>
            <person name="Viragh M."/>
            <person name="Kuo A."/>
            <person name="Thoen E."/>
            <person name="Andreopoulos B."/>
            <person name="Lu D."/>
            <person name="Skrede I."/>
            <person name="Drula E."/>
            <person name="Henrissat B."/>
            <person name="Morin E."/>
            <person name="Kohler A."/>
            <person name="Barry K."/>
            <person name="LaButti K."/>
            <person name="Morin E."/>
            <person name="Salamov A."/>
            <person name="Lipzen A."/>
            <person name="Mereny Z."/>
            <person name="Hegedus B."/>
            <person name="Baldrian P."/>
            <person name="Stursova M."/>
            <person name="Weitz H."/>
            <person name="Taylor A."/>
            <person name="Grigoriev I.V."/>
            <person name="Nagy L.G."/>
            <person name="Martin F."/>
            <person name="Kauserud H."/>
        </authorList>
    </citation>
    <scope>NUCLEOTIDE SEQUENCE</scope>
    <source>
        <strain evidence="2">9284</strain>
    </source>
</reference>
<dbReference type="Proteomes" id="UP001221142">
    <property type="component" value="Unassembled WGS sequence"/>
</dbReference>
<evidence type="ECO:0000259" key="1">
    <source>
        <dbReference type="Pfam" id="PF07992"/>
    </source>
</evidence>
<dbReference type="AlphaFoldDB" id="A0AAD7CGW7"/>
<feature type="domain" description="FAD/NAD(P)-binding" evidence="1">
    <location>
        <begin position="4"/>
        <end position="270"/>
    </location>
</feature>
<sequence>MAKTVVVLGGAYGGARAAQLIAAGLPQGWRIVLLDRNSHVNHVYIFPRLATLPGHEHKAFIPFDNIFQLPSDSKVDASFMQARVLSLDAHSVTFSRAGTDTEETLPFDYAVYALGSHLPAPLNPWDPTAEEKILRPYRGTKAEGIAWLKHKQQLIEDSESVLVVGGGALGIQFATDIAAIYPGKPVTLLHSRHRLLPRFDPALHTEIIEALDRASVSVILGERLDLSSLASSSNSTVRTQTGREISAGLVLLCTGQTPNTSLLSAMDAQCVDEKTGLARVLRTMQLAVGAKEEEDLSGSLEKLVLHGGDVFEDEDDMDTTPYPHIFVVGDAADAFGAIPAGHNAYHQATVAAGNVLRLINTSSSSSSSDSELEPLECYTPSPPAIKVTLGLTKNVYEVGGVVGVGVETREDLNAASIWPYFGFPDVGEEGVGMFA</sequence>
<dbReference type="PRINTS" id="PR00368">
    <property type="entry name" value="FADPNR"/>
</dbReference>
<dbReference type="GO" id="GO:0005737">
    <property type="term" value="C:cytoplasm"/>
    <property type="evidence" value="ECO:0007669"/>
    <property type="project" value="TreeGrafter"/>
</dbReference>
<evidence type="ECO:0000313" key="3">
    <source>
        <dbReference type="Proteomes" id="UP001221142"/>
    </source>
</evidence>
<gene>
    <name evidence="2" type="ORF">FB45DRAFT_1052428</name>
</gene>
<dbReference type="PRINTS" id="PR00411">
    <property type="entry name" value="PNDRDTASEI"/>
</dbReference>
<protein>
    <recommendedName>
        <fullName evidence="1">FAD/NAD(P)-binding domain-containing protein</fullName>
    </recommendedName>
</protein>
<name>A0AAD7CGW7_9AGAR</name>
<dbReference type="PANTHER" id="PTHR43735:SF2">
    <property type="entry name" value="FE-REGULATED PROTEIN 8"/>
    <property type="match status" value="1"/>
</dbReference>
<keyword evidence="3" id="KW-1185">Reference proteome</keyword>
<organism evidence="2 3">
    <name type="scientific">Roridomyces roridus</name>
    <dbReference type="NCBI Taxonomy" id="1738132"/>
    <lineage>
        <taxon>Eukaryota</taxon>
        <taxon>Fungi</taxon>
        <taxon>Dikarya</taxon>
        <taxon>Basidiomycota</taxon>
        <taxon>Agaricomycotina</taxon>
        <taxon>Agaricomycetes</taxon>
        <taxon>Agaricomycetidae</taxon>
        <taxon>Agaricales</taxon>
        <taxon>Marasmiineae</taxon>
        <taxon>Mycenaceae</taxon>
        <taxon>Roridomyces</taxon>
    </lineage>
</organism>